<evidence type="ECO:0000256" key="2">
    <source>
        <dbReference type="ARBA" id="ARBA00023002"/>
    </source>
</evidence>
<dbReference type="EMBL" id="JH687860">
    <property type="protein sequence ID" value="EJD36508.1"/>
    <property type="molecule type" value="Genomic_DNA"/>
</dbReference>
<sequence length="193" mass="22224">MGSRGTHLLSLALVFLGIVELVLYARLVGWPSRTRTYTYKGDDHPNALDVDLNNRVALFMQNTVHYQMRGAQAQEEWDALSPGKGIVHLGPQKRPFMVSVFHQLRCLDVLRHGIVRADAHTFNVTTNDGEWETRHCLNYLRQMIMCRANTRLEKAIGLYLEHNTLNEQDYVCEDWRPLYAAVAQNELEYKGSH</sequence>
<name>J0CYV7_AURST</name>
<reference evidence="6" key="1">
    <citation type="journal article" date="2012" name="Science">
        <title>The Paleozoic origin of enzymatic lignin decomposition reconstructed from 31 fungal genomes.</title>
        <authorList>
            <person name="Floudas D."/>
            <person name="Binder M."/>
            <person name="Riley R."/>
            <person name="Barry K."/>
            <person name="Blanchette R.A."/>
            <person name="Henrissat B."/>
            <person name="Martinez A.T."/>
            <person name="Otillar R."/>
            <person name="Spatafora J.W."/>
            <person name="Yadav J.S."/>
            <person name="Aerts A."/>
            <person name="Benoit I."/>
            <person name="Boyd A."/>
            <person name="Carlson A."/>
            <person name="Copeland A."/>
            <person name="Coutinho P.M."/>
            <person name="de Vries R.P."/>
            <person name="Ferreira P."/>
            <person name="Findley K."/>
            <person name="Foster B."/>
            <person name="Gaskell J."/>
            <person name="Glotzer D."/>
            <person name="Gorecki P."/>
            <person name="Heitman J."/>
            <person name="Hesse C."/>
            <person name="Hori C."/>
            <person name="Igarashi K."/>
            <person name="Jurgens J.A."/>
            <person name="Kallen N."/>
            <person name="Kersten P."/>
            <person name="Kohler A."/>
            <person name="Kuees U."/>
            <person name="Kumar T.K.A."/>
            <person name="Kuo A."/>
            <person name="LaButti K."/>
            <person name="Larrondo L.F."/>
            <person name="Lindquist E."/>
            <person name="Ling A."/>
            <person name="Lombard V."/>
            <person name="Lucas S."/>
            <person name="Lundell T."/>
            <person name="Martin R."/>
            <person name="McLaughlin D.J."/>
            <person name="Morgenstern I."/>
            <person name="Morin E."/>
            <person name="Murat C."/>
            <person name="Nagy L.G."/>
            <person name="Nolan M."/>
            <person name="Ohm R.A."/>
            <person name="Patyshakuliyeva A."/>
            <person name="Rokas A."/>
            <person name="Ruiz-Duenas F.J."/>
            <person name="Sabat G."/>
            <person name="Salamov A."/>
            <person name="Samejima M."/>
            <person name="Schmutz J."/>
            <person name="Slot J.C."/>
            <person name="St John F."/>
            <person name="Stenlid J."/>
            <person name="Sun H."/>
            <person name="Sun S."/>
            <person name="Syed K."/>
            <person name="Tsang A."/>
            <person name="Wiebenga A."/>
            <person name="Young D."/>
            <person name="Pisabarro A."/>
            <person name="Eastwood D.C."/>
            <person name="Martin F."/>
            <person name="Cullen D."/>
            <person name="Grigoriev I.V."/>
            <person name="Hibbett D.S."/>
        </authorList>
    </citation>
    <scope>NUCLEOTIDE SEQUENCE [LARGE SCALE GENOMIC DNA]</scope>
    <source>
        <strain evidence="6">TFB10046</strain>
    </source>
</reference>
<evidence type="ECO:0000256" key="1">
    <source>
        <dbReference type="ARBA" id="ARBA00004685"/>
    </source>
</evidence>
<dbReference type="OMA" id="FQYASHK"/>
<dbReference type="Proteomes" id="UP000006514">
    <property type="component" value="Unassembled WGS sequence"/>
</dbReference>
<feature type="transmembrane region" description="Helical" evidence="4">
    <location>
        <begin position="6"/>
        <end position="25"/>
    </location>
</feature>
<evidence type="ECO:0000313" key="6">
    <source>
        <dbReference type="Proteomes" id="UP000006514"/>
    </source>
</evidence>
<dbReference type="OrthoDB" id="3687641at2759"/>
<keyword evidence="6" id="KW-1185">Reference proteome</keyword>
<keyword evidence="4" id="KW-1133">Transmembrane helix</keyword>
<dbReference type="PANTHER" id="PTHR33365">
    <property type="entry name" value="YALI0B05434P"/>
    <property type="match status" value="1"/>
</dbReference>
<organism evidence="5 6">
    <name type="scientific">Auricularia subglabra (strain TFB-10046 / SS5)</name>
    <name type="common">White-rot fungus</name>
    <name type="synonym">Auricularia delicata (strain TFB10046)</name>
    <dbReference type="NCBI Taxonomy" id="717982"/>
    <lineage>
        <taxon>Eukaryota</taxon>
        <taxon>Fungi</taxon>
        <taxon>Dikarya</taxon>
        <taxon>Basidiomycota</taxon>
        <taxon>Agaricomycotina</taxon>
        <taxon>Agaricomycetes</taxon>
        <taxon>Auriculariales</taxon>
        <taxon>Auriculariaceae</taxon>
        <taxon>Auricularia</taxon>
    </lineage>
</organism>
<dbReference type="InterPro" id="IPR021765">
    <property type="entry name" value="UstYa-like"/>
</dbReference>
<evidence type="ECO:0000256" key="3">
    <source>
        <dbReference type="ARBA" id="ARBA00035112"/>
    </source>
</evidence>
<dbReference type="PANTHER" id="PTHR33365:SF11">
    <property type="entry name" value="TAT PATHWAY SIGNAL SEQUENCE"/>
    <property type="match status" value="1"/>
</dbReference>
<dbReference type="eggNOG" id="ENOG502RCW3">
    <property type="taxonomic scope" value="Eukaryota"/>
</dbReference>
<keyword evidence="4" id="KW-0472">Membrane</keyword>
<comment type="similarity">
    <text evidence="3">Belongs to the ustYa family.</text>
</comment>
<dbReference type="GO" id="GO:0043386">
    <property type="term" value="P:mycotoxin biosynthetic process"/>
    <property type="evidence" value="ECO:0007669"/>
    <property type="project" value="InterPro"/>
</dbReference>
<dbReference type="AlphaFoldDB" id="J0CYV7"/>
<dbReference type="KEGG" id="adl:AURDEDRAFT_108565"/>
<evidence type="ECO:0000313" key="5">
    <source>
        <dbReference type="EMBL" id="EJD36508.1"/>
    </source>
</evidence>
<dbReference type="InParanoid" id="J0CYV7"/>
<keyword evidence="2" id="KW-0560">Oxidoreductase</keyword>
<accession>J0CYV7</accession>
<protein>
    <submittedName>
        <fullName evidence="5">Uncharacterized protein</fullName>
    </submittedName>
</protein>
<proteinExistence type="inferred from homology"/>
<dbReference type="GO" id="GO:0016491">
    <property type="term" value="F:oxidoreductase activity"/>
    <property type="evidence" value="ECO:0007669"/>
    <property type="project" value="UniProtKB-KW"/>
</dbReference>
<gene>
    <name evidence="5" type="ORF">AURDEDRAFT_108565</name>
</gene>
<keyword evidence="4" id="KW-0812">Transmembrane</keyword>
<comment type="pathway">
    <text evidence="1">Mycotoxin biosynthesis.</text>
</comment>
<dbReference type="Pfam" id="PF11807">
    <property type="entry name" value="UstYa"/>
    <property type="match status" value="1"/>
</dbReference>
<evidence type="ECO:0000256" key="4">
    <source>
        <dbReference type="SAM" id="Phobius"/>
    </source>
</evidence>